<evidence type="ECO:0000256" key="4">
    <source>
        <dbReference type="ARBA" id="ARBA00011738"/>
    </source>
</evidence>
<dbReference type="RefSeq" id="WP_184732168.1">
    <property type="nucleotide sequence ID" value="NZ_JACHIW010000002.1"/>
</dbReference>
<comment type="catalytic activity">
    <reaction evidence="1">
        <text>a 2'-deoxyribonucleoside 5'-phosphate + H2O = a 2'-deoxyribonucleoside + phosphate</text>
        <dbReference type="Rhea" id="RHEA:36167"/>
        <dbReference type="ChEBI" id="CHEBI:15377"/>
        <dbReference type="ChEBI" id="CHEBI:18274"/>
        <dbReference type="ChEBI" id="CHEBI:43474"/>
        <dbReference type="ChEBI" id="CHEBI:65317"/>
        <dbReference type="EC" id="3.1.3.89"/>
    </reaction>
</comment>
<dbReference type="GO" id="GO:0005737">
    <property type="term" value="C:cytoplasm"/>
    <property type="evidence" value="ECO:0007669"/>
    <property type="project" value="TreeGrafter"/>
</dbReference>
<evidence type="ECO:0000256" key="6">
    <source>
        <dbReference type="ARBA" id="ARBA00022723"/>
    </source>
</evidence>
<dbReference type="InterPro" id="IPR003607">
    <property type="entry name" value="HD/PDEase_dom"/>
</dbReference>
<dbReference type="PANTHER" id="PTHR11845">
    <property type="entry name" value="5'-DEOXYNUCLEOTIDASE HDDC2"/>
    <property type="match status" value="1"/>
</dbReference>
<dbReference type="AlphaFoldDB" id="A0A840QHY3"/>
<dbReference type="GO" id="GO:0002953">
    <property type="term" value="F:5'-deoxynucleotidase activity"/>
    <property type="evidence" value="ECO:0007669"/>
    <property type="project" value="UniProtKB-EC"/>
</dbReference>
<dbReference type="InterPro" id="IPR006674">
    <property type="entry name" value="HD_domain"/>
</dbReference>
<dbReference type="InterPro" id="IPR039356">
    <property type="entry name" value="YfbR/HDDC2"/>
</dbReference>
<name>A0A840QHY3_9PSEU</name>
<evidence type="ECO:0000256" key="7">
    <source>
        <dbReference type="ARBA" id="ARBA00022801"/>
    </source>
</evidence>
<evidence type="ECO:0000313" key="9">
    <source>
        <dbReference type="EMBL" id="MBB5159660.1"/>
    </source>
</evidence>
<feature type="domain" description="HD" evidence="8">
    <location>
        <begin position="38"/>
        <end position="143"/>
    </location>
</feature>
<dbReference type="Gene3D" id="1.10.3210.10">
    <property type="entry name" value="Hypothetical protein af1432"/>
    <property type="match status" value="1"/>
</dbReference>
<accession>A0A840QHY3</accession>
<comment type="subunit">
    <text evidence="4">Homodimer.</text>
</comment>
<keyword evidence="10" id="KW-1185">Reference proteome</keyword>
<keyword evidence="6" id="KW-0479">Metal-binding</keyword>
<dbReference type="SUPFAM" id="SSF109604">
    <property type="entry name" value="HD-domain/PDEase-like"/>
    <property type="match status" value="1"/>
</dbReference>
<organism evidence="9 10">
    <name type="scientific">Saccharopolyspora phatthalungensis</name>
    <dbReference type="NCBI Taxonomy" id="664693"/>
    <lineage>
        <taxon>Bacteria</taxon>
        <taxon>Bacillati</taxon>
        <taxon>Actinomycetota</taxon>
        <taxon>Actinomycetes</taxon>
        <taxon>Pseudonocardiales</taxon>
        <taxon>Pseudonocardiaceae</taxon>
        <taxon>Saccharopolyspora</taxon>
    </lineage>
</organism>
<dbReference type="Pfam" id="PF13023">
    <property type="entry name" value="HD_3"/>
    <property type="match status" value="1"/>
</dbReference>
<dbReference type="EMBL" id="JACHIW010000002">
    <property type="protein sequence ID" value="MBB5159660.1"/>
    <property type="molecule type" value="Genomic_DNA"/>
</dbReference>
<evidence type="ECO:0000256" key="1">
    <source>
        <dbReference type="ARBA" id="ARBA00001638"/>
    </source>
</evidence>
<dbReference type="GO" id="GO:0046872">
    <property type="term" value="F:metal ion binding"/>
    <property type="evidence" value="ECO:0007669"/>
    <property type="project" value="UniProtKB-KW"/>
</dbReference>
<proteinExistence type="predicted"/>
<reference evidence="9 10" key="1">
    <citation type="submission" date="2020-08" db="EMBL/GenBank/DDBJ databases">
        <title>Sequencing the genomes of 1000 actinobacteria strains.</title>
        <authorList>
            <person name="Klenk H.-P."/>
        </authorList>
    </citation>
    <scope>NUCLEOTIDE SEQUENCE [LARGE SCALE GENOMIC DNA]</scope>
    <source>
        <strain evidence="9 10">DSM 45584</strain>
    </source>
</reference>
<keyword evidence="7 9" id="KW-0378">Hydrolase</keyword>
<evidence type="ECO:0000256" key="5">
    <source>
        <dbReference type="ARBA" id="ARBA00012964"/>
    </source>
</evidence>
<dbReference type="Proteomes" id="UP000584374">
    <property type="component" value="Unassembled WGS sequence"/>
</dbReference>
<protein>
    <recommendedName>
        <fullName evidence="5">5'-deoxynucleotidase</fullName>
        <ecNumber evidence="5">3.1.3.89</ecNumber>
    </recommendedName>
</protein>
<comment type="cofactor">
    <cofactor evidence="2">
        <name>Mn(2+)</name>
        <dbReference type="ChEBI" id="CHEBI:29035"/>
    </cofactor>
</comment>
<comment type="cofactor">
    <cofactor evidence="3">
        <name>Co(2+)</name>
        <dbReference type="ChEBI" id="CHEBI:48828"/>
    </cofactor>
</comment>
<comment type="caution">
    <text evidence="9">The sequence shown here is derived from an EMBL/GenBank/DDBJ whole genome shotgun (WGS) entry which is preliminary data.</text>
</comment>
<evidence type="ECO:0000256" key="2">
    <source>
        <dbReference type="ARBA" id="ARBA00001936"/>
    </source>
</evidence>
<dbReference type="SMART" id="SM00471">
    <property type="entry name" value="HDc"/>
    <property type="match status" value="1"/>
</dbReference>
<dbReference type="PROSITE" id="PS51831">
    <property type="entry name" value="HD"/>
    <property type="match status" value="1"/>
</dbReference>
<evidence type="ECO:0000313" key="10">
    <source>
        <dbReference type="Proteomes" id="UP000584374"/>
    </source>
</evidence>
<dbReference type="EC" id="3.1.3.89" evidence="5"/>
<dbReference type="PANTHER" id="PTHR11845:SF13">
    <property type="entry name" value="5'-DEOXYNUCLEOTIDASE HDDC2"/>
    <property type="match status" value="1"/>
</dbReference>
<evidence type="ECO:0000259" key="8">
    <source>
        <dbReference type="PROSITE" id="PS51831"/>
    </source>
</evidence>
<gene>
    <name evidence="9" type="ORF">BJ970_007259</name>
</gene>
<sequence>MPDQRFAEIIAFAYETGHLKHTPRTGWLLGGVRNGESVAEHSYRVGVLAYVIAACEGANAERAATLGLFHDLPETRIGDIPSVGKKYVTTASAHELISEQTSGLPENLRDRIIAAIDEHESAKTGDATLEAQCSRDADKLECLLQAREYQREGYTQLDEWVRSSAEAMTTITGKALASAAMEVSPGEWWGSFASAVGRP</sequence>
<evidence type="ECO:0000256" key="3">
    <source>
        <dbReference type="ARBA" id="ARBA00001941"/>
    </source>
</evidence>